<dbReference type="InterPro" id="IPR023214">
    <property type="entry name" value="HAD_sf"/>
</dbReference>
<reference evidence="4" key="1">
    <citation type="submission" date="2021-01" db="UniProtKB">
        <authorList>
            <consortium name="EnsemblPlants"/>
        </authorList>
    </citation>
    <scope>IDENTIFICATION</scope>
</reference>
<comment type="function">
    <text evidence="1">Essential component of the TIM23 complex, a complex that mediates the translocation of transit peptide-containing proteins across the mitochondrial inner membrane.</text>
</comment>
<keyword evidence="1" id="KW-0653">Protein transport</keyword>
<proteinExistence type="inferred from homology"/>
<name>A0A7N0UDD9_KALFE</name>
<dbReference type="PANTHER" id="PTHR12210">
    <property type="entry name" value="DULLARD PROTEIN PHOSPHATASE"/>
    <property type="match status" value="1"/>
</dbReference>
<dbReference type="Gene3D" id="3.40.50.1000">
    <property type="entry name" value="HAD superfamily/HAD-like"/>
    <property type="match status" value="1"/>
</dbReference>
<evidence type="ECO:0000256" key="1">
    <source>
        <dbReference type="RuleBase" id="RU365079"/>
    </source>
</evidence>
<dbReference type="Gramene" id="Kaladp0059s0181.2.v1.1">
    <property type="protein sequence ID" value="Kaladp0059s0181.2.v1.1"/>
    <property type="gene ID" value="Kaladp0059s0181.v1.1"/>
</dbReference>
<comment type="subcellular location">
    <subcellularLocation>
        <location evidence="1">Mitochondrion inner membrane</location>
        <topology evidence="1">Single-pass membrane protein</topology>
    </subcellularLocation>
</comment>
<dbReference type="InterPro" id="IPR004274">
    <property type="entry name" value="FCP1_dom"/>
</dbReference>
<dbReference type="EnsemblPlants" id="Kaladp0059s0181.2.v1.1">
    <property type="protein sequence ID" value="Kaladp0059s0181.2.v1.1"/>
    <property type="gene ID" value="Kaladp0059s0181.v1.1"/>
</dbReference>
<evidence type="ECO:0000256" key="2">
    <source>
        <dbReference type="SAM" id="MobiDB-lite"/>
    </source>
</evidence>
<protein>
    <recommendedName>
        <fullName evidence="1">Mitochondrial import inner membrane translocase subunit TIM50</fullName>
    </recommendedName>
</protein>
<dbReference type="InterPro" id="IPR036412">
    <property type="entry name" value="HAD-like_sf"/>
</dbReference>
<dbReference type="Proteomes" id="UP000594263">
    <property type="component" value="Unplaced"/>
</dbReference>
<comment type="similarity">
    <text evidence="1">Belongs to the TIM50 family.</text>
</comment>
<sequence>MAESGSKLLKQKKVLEVEDDESDNEEKGDSSELGLALEKLSLGKKKKLLVLCLGGLLFHRVFRYVRHKIPKTRSPDTTYGSFYVYKRPFVEDFLKFCFERFEVGLWSSAREWYVDNALDCLMSGLKPKLAFIWGHKKCTDTGFTTLENSKKPVYLKKLKNLWDNQTGDLPWPKGRHSAADTLMIDDEPYKSLLNPPYTAVFLRSYHADDVGDRVLEPNGALRNYLDGVVEAESVPEYVKEHPFGIPAITSDHADWYFYSNIIHKLEP</sequence>
<keyword evidence="1" id="KW-0809">Transit peptide</keyword>
<evidence type="ECO:0000313" key="4">
    <source>
        <dbReference type="EnsemblPlants" id="Kaladp0059s0181.1.v1.1"/>
    </source>
</evidence>
<dbReference type="InterPro" id="IPR050365">
    <property type="entry name" value="TIM50"/>
</dbReference>
<keyword evidence="1" id="KW-0496">Mitochondrion</keyword>
<keyword evidence="1" id="KW-0813">Transport</keyword>
<keyword evidence="1" id="KW-0811">Translocation</keyword>
<dbReference type="GO" id="GO:0015031">
    <property type="term" value="P:protein transport"/>
    <property type="evidence" value="ECO:0007669"/>
    <property type="project" value="UniProtKB-KW"/>
</dbReference>
<feature type="domain" description="FCP1 homology" evidence="3">
    <location>
        <begin position="42"/>
        <end position="228"/>
    </location>
</feature>
<dbReference type="PROSITE" id="PS50969">
    <property type="entry name" value="FCP1"/>
    <property type="match status" value="1"/>
</dbReference>
<dbReference type="OMA" id="WSSAMDR"/>
<feature type="region of interest" description="Disordered" evidence="2">
    <location>
        <begin position="1"/>
        <end position="29"/>
    </location>
</feature>
<dbReference type="AlphaFoldDB" id="A0A7N0UDD9"/>
<dbReference type="Pfam" id="PF03031">
    <property type="entry name" value="NIF"/>
    <property type="match status" value="1"/>
</dbReference>
<dbReference type="Gramene" id="Kaladp0059s0181.1.v1.1">
    <property type="protein sequence ID" value="Kaladp0059s0181.1.v1.1"/>
    <property type="gene ID" value="Kaladp0059s0181.v1.1"/>
</dbReference>
<dbReference type="EnsemblPlants" id="Kaladp0059s0181.1.v1.1">
    <property type="protein sequence ID" value="Kaladp0059s0181.1.v1.1"/>
    <property type="gene ID" value="Kaladp0059s0181.v1.1"/>
</dbReference>
<evidence type="ECO:0000259" key="3">
    <source>
        <dbReference type="PROSITE" id="PS50969"/>
    </source>
</evidence>
<keyword evidence="5" id="KW-1185">Reference proteome</keyword>
<evidence type="ECO:0000313" key="5">
    <source>
        <dbReference type="Proteomes" id="UP000594263"/>
    </source>
</evidence>
<dbReference type="SMART" id="SM00577">
    <property type="entry name" value="CPDc"/>
    <property type="match status" value="1"/>
</dbReference>
<dbReference type="SUPFAM" id="SSF56784">
    <property type="entry name" value="HAD-like"/>
    <property type="match status" value="1"/>
</dbReference>
<organism evidence="4 5">
    <name type="scientific">Kalanchoe fedtschenkoi</name>
    <name type="common">Lavender scallops</name>
    <name type="synonym">South American air plant</name>
    <dbReference type="NCBI Taxonomy" id="63787"/>
    <lineage>
        <taxon>Eukaryota</taxon>
        <taxon>Viridiplantae</taxon>
        <taxon>Streptophyta</taxon>
        <taxon>Embryophyta</taxon>
        <taxon>Tracheophyta</taxon>
        <taxon>Spermatophyta</taxon>
        <taxon>Magnoliopsida</taxon>
        <taxon>eudicotyledons</taxon>
        <taxon>Gunneridae</taxon>
        <taxon>Pentapetalae</taxon>
        <taxon>Saxifragales</taxon>
        <taxon>Crassulaceae</taxon>
        <taxon>Kalanchoe</taxon>
    </lineage>
</organism>
<dbReference type="GO" id="GO:0005744">
    <property type="term" value="C:TIM23 mitochondrial import inner membrane translocase complex"/>
    <property type="evidence" value="ECO:0007669"/>
    <property type="project" value="UniProtKB-UniRule"/>
</dbReference>
<accession>A0A7N0UDD9</accession>
<comment type="subunit">
    <text evidence="1">Component of the TIM23 complex.</text>
</comment>